<dbReference type="Gene3D" id="1.20.58.2180">
    <property type="match status" value="1"/>
</dbReference>
<accession>H8KZH5</accession>
<dbReference type="InterPro" id="IPR002491">
    <property type="entry name" value="ABC_transptr_periplasmic_BD"/>
</dbReference>
<dbReference type="Proteomes" id="UP000005234">
    <property type="component" value="Chromosome"/>
</dbReference>
<name>H8KZH5_FRAAD</name>
<dbReference type="SUPFAM" id="SSF53807">
    <property type="entry name" value="Helical backbone' metal receptor"/>
    <property type="match status" value="1"/>
</dbReference>
<reference evidence="2" key="1">
    <citation type="submission" date="2012-02" db="EMBL/GenBank/DDBJ databases">
        <title>The complete genome of Frateuria aurantia DSM 6220.</title>
        <authorList>
            <consortium name="US DOE Joint Genome Institute (JGI-PGF)"/>
            <person name="Lucas S."/>
            <person name="Copeland A."/>
            <person name="Lapidus A."/>
            <person name="Glavina del Rio T."/>
            <person name="Dalin E."/>
            <person name="Tice H."/>
            <person name="Bruce D."/>
            <person name="Goodwin L."/>
            <person name="Pitluck S."/>
            <person name="Peters L."/>
            <person name="Ovchinnikova G."/>
            <person name="Teshima H."/>
            <person name="Kyrpides N."/>
            <person name="Mavromatis K."/>
            <person name="Ivanova N."/>
            <person name="Brettin T."/>
            <person name="Detter J.C."/>
            <person name="Han C."/>
            <person name="Larimer F."/>
            <person name="Land M."/>
            <person name="Hauser L."/>
            <person name="Markowitz V."/>
            <person name="Cheng J.-F."/>
            <person name="Hugenholtz P."/>
            <person name="Woyke T."/>
            <person name="Wu D."/>
            <person name="Brambilla E."/>
            <person name="Klenk H.-P."/>
            <person name="Eisen J.A."/>
        </authorList>
    </citation>
    <scope>NUCLEOTIDE SEQUENCE</scope>
    <source>
        <strain evidence="2">DSM 6220</strain>
    </source>
</reference>
<dbReference type="eggNOG" id="COG0614">
    <property type="taxonomic scope" value="Bacteria"/>
</dbReference>
<dbReference type="InterPro" id="IPR050902">
    <property type="entry name" value="ABC_Transporter_SBP"/>
</dbReference>
<dbReference type="EMBL" id="CP003350">
    <property type="protein sequence ID" value="AFC86217.1"/>
    <property type="molecule type" value="Genomic_DNA"/>
</dbReference>
<evidence type="ECO:0000313" key="2">
    <source>
        <dbReference type="EMBL" id="AFC86217.1"/>
    </source>
</evidence>
<dbReference type="PANTHER" id="PTHR30535">
    <property type="entry name" value="VITAMIN B12-BINDING PROTEIN"/>
    <property type="match status" value="1"/>
</dbReference>
<dbReference type="PANTHER" id="PTHR30535:SF34">
    <property type="entry name" value="MOLYBDATE-BINDING PROTEIN MOLA"/>
    <property type="match status" value="1"/>
</dbReference>
<dbReference type="Gene3D" id="3.40.50.1980">
    <property type="entry name" value="Nitrogenase molybdenum iron protein domain"/>
    <property type="match status" value="2"/>
</dbReference>
<evidence type="ECO:0000259" key="1">
    <source>
        <dbReference type="PROSITE" id="PS50983"/>
    </source>
</evidence>
<sequence>MSIDFLIPPSSTVRPPKWPSTPVGRSCLDRIRLSALRRLGPCLLILVLGWTGLASAAERTVQDLAGETVALPAHPARIADLWFAHNELLVMLGGAGCIRMTVDRPETTPWMFKLAPVLHQATQIRGQANPEALLAEGIDLAFVSSPRSALPYRRLGIPTLAMEFQNADGLMHAVSLTADALGSTAAQAVARRYNQELLQVMAGLKQRLGDLTEAQRPRVLHIESLVPLRVDGGGSLIDQWIHLAGGRNAAASVKGSKQPVDFEQVLAWQPDIIIVGASAAKIDQVAANAWWRSLPAVRQGRVYRDPLGIFPWDRYGSEFLLQLQWAAKTLHPERFRDLDMPAVAHRFYADYFQHDLSEADIRRMLQGLPPAS</sequence>
<gene>
    <name evidence="2" type="ordered locus">Fraau_1812</name>
</gene>
<dbReference type="Pfam" id="PF01497">
    <property type="entry name" value="Peripla_BP_2"/>
    <property type="match status" value="1"/>
</dbReference>
<dbReference type="AlphaFoldDB" id="H8KZH5"/>
<evidence type="ECO:0000313" key="3">
    <source>
        <dbReference type="Proteomes" id="UP000005234"/>
    </source>
</evidence>
<protein>
    <submittedName>
        <fullName evidence="2">ABC-type Fe3+-hydroxamate transport system, periplasmic component</fullName>
    </submittedName>
</protein>
<proteinExistence type="predicted"/>
<dbReference type="OrthoDB" id="9775594at2"/>
<organism evidence="2 3">
    <name type="scientific">Frateuria aurantia (strain ATCC 33424 / DSM 6220 / KCTC 2777 / LMG 1558 / NBRC 3245 / NCIMB 13370)</name>
    <name type="common">Acetobacter aurantius</name>
    <dbReference type="NCBI Taxonomy" id="767434"/>
    <lineage>
        <taxon>Bacteria</taxon>
        <taxon>Pseudomonadati</taxon>
        <taxon>Pseudomonadota</taxon>
        <taxon>Gammaproteobacteria</taxon>
        <taxon>Lysobacterales</taxon>
        <taxon>Rhodanobacteraceae</taxon>
        <taxon>Frateuria</taxon>
    </lineage>
</organism>
<keyword evidence="3" id="KW-1185">Reference proteome</keyword>
<feature type="domain" description="Fe/B12 periplasmic-binding" evidence="1">
    <location>
        <begin position="77"/>
        <end position="334"/>
    </location>
</feature>
<dbReference type="PROSITE" id="PS50983">
    <property type="entry name" value="FE_B12_PBP"/>
    <property type="match status" value="1"/>
</dbReference>
<dbReference type="STRING" id="767434.Fraau_1812"/>
<dbReference type="HOGENOM" id="CLU_038034_13_2_6"/>
<dbReference type="KEGG" id="fau:Fraau_1812"/>